<keyword evidence="6" id="KW-1185">Reference proteome</keyword>
<dbReference type="Pfam" id="PF13516">
    <property type="entry name" value="LRR_6"/>
    <property type="match status" value="2"/>
</dbReference>
<reference evidence="5" key="1">
    <citation type="submission" date="2023-06" db="EMBL/GenBank/DDBJ databases">
        <title>Survivors Of The Sea: Transcriptome response of Skeletonema marinoi to long-term dormancy.</title>
        <authorList>
            <person name="Pinder M.I.M."/>
            <person name="Kourtchenko O."/>
            <person name="Robertson E.K."/>
            <person name="Larsson T."/>
            <person name="Maumus F."/>
            <person name="Osuna-Cruz C.M."/>
            <person name="Vancaester E."/>
            <person name="Stenow R."/>
            <person name="Vandepoele K."/>
            <person name="Ploug H."/>
            <person name="Bruchert V."/>
            <person name="Godhe A."/>
            <person name="Topel M."/>
        </authorList>
    </citation>
    <scope>NUCLEOTIDE SEQUENCE</scope>
    <source>
        <strain evidence="5">R05AC</strain>
    </source>
</reference>
<evidence type="ECO:0000256" key="1">
    <source>
        <dbReference type="ARBA" id="ARBA00004245"/>
    </source>
</evidence>
<comment type="subcellular location">
    <subcellularLocation>
        <location evidence="1">Cytoplasm</location>
        <location evidence="1">Cytoskeleton</location>
    </subcellularLocation>
</comment>
<dbReference type="AlphaFoldDB" id="A0AAD8XUK2"/>
<dbReference type="InterPro" id="IPR032675">
    <property type="entry name" value="LRR_dom_sf"/>
</dbReference>
<feature type="signal peptide" evidence="4">
    <location>
        <begin position="1"/>
        <end position="24"/>
    </location>
</feature>
<feature type="non-terminal residue" evidence="5">
    <location>
        <position position="233"/>
    </location>
</feature>
<evidence type="ECO:0000256" key="4">
    <source>
        <dbReference type="SAM" id="SignalP"/>
    </source>
</evidence>
<comment type="caution">
    <text evidence="5">The sequence shown here is derived from an EMBL/GenBank/DDBJ whole genome shotgun (WGS) entry which is preliminary data.</text>
</comment>
<name>A0AAD8XUK2_9STRA</name>
<dbReference type="SMART" id="SM00368">
    <property type="entry name" value="LRR_RI"/>
    <property type="match status" value="3"/>
</dbReference>
<dbReference type="Proteomes" id="UP001224775">
    <property type="component" value="Unassembled WGS sequence"/>
</dbReference>
<organism evidence="5 6">
    <name type="scientific">Skeletonema marinoi</name>
    <dbReference type="NCBI Taxonomy" id="267567"/>
    <lineage>
        <taxon>Eukaryota</taxon>
        <taxon>Sar</taxon>
        <taxon>Stramenopiles</taxon>
        <taxon>Ochrophyta</taxon>
        <taxon>Bacillariophyta</taxon>
        <taxon>Coscinodiscophyceae</taxon>
        <taxon>Thalassiosirophycidae</taxon>
        <taxon>Thalassiosirales</taxon>
        <taxon>Skeletonemataceae</taxon>
        <taxon>Skeletonema</taxon>
        <taxon>Skeletonema marinoi-dohrnii complex</taxon>
    </lineage>
</organism>
<dbReference type="SUPFAM" id="SSF52047">
    <property type="entry name" value="RNI-like"/>
    <property type="match status" value="1"/>
</dbReference>
<gene>
    <name evidence="5" type="ORF">QTG54_015632</name>
</gene>
<sequence>MRRMRPISAWRILLLLSTTQGLLGVGREELNAWWYDFFQLGEDDDLGWLGYFIGKSVKLQCLDIQYLPEDDGGEQQMHAFSDGIARNQSIQKVVIDNVSNNRFAAIARALGNLSQLEELVFKRNFNGGRNNVNGFTALGTLLESGVSKLRKLDLVGNNISDAGVAAFAHGLRSIGPSLKELDLGWNSIGNEGLSALVAALVNCTSLEWLNLSDNDFSLAAAGLVSLSDWLQTA</sequence>
<protein>
    <submittedName>
        <fullName evidence="5">Leucine-rich repeat protein</fullName>
    </submittedName>
</protein>
<dbReference type="EMBL" id="JATAAI010000045">
    <property type="protein sequence ID" value="KAK1733777.1"/>
    <property type="molecule type" value="Genomic_DNA"/>
</dbReference>
<accession>A0AAD8XUK2</accession>
<feature type="chain" id="PRO_5042004451" evidence="4">
    <location>
        <begin position="25"/>
        <end position="233"/>
    </location>
</feature>
<dbReference type="PANTHER" id="PTHR24107">
    <property type="entry name" value="YNEIN REGULATORY COMPLEX SUBUNIT 5"/>
    <property type="match status" value="1"/>
</dbReference>
<dbReference type="InterPro" id="IPR052410">
    <property type="entry name" value="DRC5"/>
</dbReference>
<proteinExistence type="predicted"/>
<keyword evidence="4" id="KW-0732">Signal</keyword>
<evidence type="ECO:0000313" key="5">
    <source>
        <dbReference type="EMBL" id="KAK1733777.1"/>
    </source>
</evidence>
<dbReference type="InterPro" id="IPR001611">
    <property type="entry name" value="Leu-rich_rpt"/>
</dbReference>
<evidence type="ECO:0000256" key="2">
    <source>
        <dbReference type="ARBA" id="ARBA00022490"/>
    </source>
</evidence>
<evidence type="ECO:0000256" key="3">
    <source>
        <dbReference type="ARBA" id="ARBA00023212"/>
    </source>
</evidence>
<dbReference type="PANTHER" id="PTHR24107:SF2">
    <property type="entry name" value="NLR FAMILY CARD DOMAIN CONTAINING 3"/>
    <property type="match status" value="1"/>
</dbReference>
<keyword evidence="3" id="KW-0206">Cytoskeleton</keyword>
<evidence type="ECO:0000313" key="6">
    <source>
        <dbReference type="Proteomes" id="UP001224775"/>
    </source>
</evidence>
<keyword evidence="2" id="KW-0963">Cytoplasm</keyword>
<dbReference type="Gene3D" id="3.80.10.10">
    <property type="entry name" value="Ribonuclease Inhibitor"/>
    <property type="match status" value="1"/>
</dbReference>
<dbReference type="GO" id="GO:0005856">
    <property type="term" value="C:cytoskeleton"/>
    <property type="evidence" value="ECO:0007669"/>
    <property type="project" value="UniProtKB-SubCell"/>
</dbReference>